<comment type="caution">
    <text evidence="2">The sequence shown here is derived from an EMBL/GenBank/DDBJ whole genome shotgun (WGS) entry which is preliminary data.</text>
</comment>
<reference evidence="2 3" key="1">
    <citation type="submission" date="2019-02" db="EMBL/GenBank/DDBJ databases">
        <title>Deep-cultivation of Planctomycetes and their phenomic and genomic characterization uncovers novel biology.</title>
        <authorList>
            <person name="Wiegand S."/>
            <person name="Jogler M."/>
            <person name="Boedeker C."/>
            <person name="Pinto D."/>
            <person name="Vollmers J."/>
            <person name="Rivas-Marin E."/>
            <person name="Kohn T."/>
            <person name="Peeters S.H."/>
            <person name="Heuer A."/>
            <person name="Rast P."/>
            <person name="Oberbeckmann S."/>
            <person name="Bunk B."/>
            <person name="Jeske O."/>
            <person name="Meyerdierks A."/>
            <person name="Storesund J.E."/>
            <person name="Kallscheuer N."/>
            <person name="Luecker S."/>
            <person name="Lage O.M."/>
            <person name="Pohl T."/>
            <person name="Merkel B.J."/>
            <person name="Hornburger P."/>
            <person name="Mueller R.-W."/>
            <person name="Bruemmer F."/>
            <person name="Labrenz M."/>
            <person name="Spormann A.M."/>
            <person name="Op Den Camp H."/>
            <person name="Overmann J."/>
            <person name="Amann R."/>
            <person name="Jetten M.S.M."/>
            <person name="Mascher T."/>
            <person name="Medema M.H."/>
            <person name="Devos D.P."/>
            <person name="Kaster A.-K."/>
            <person name="Ovreas L."/>
            <person name="Rohde M."/>
            <person name="Galperin M.Y."/>
            <person name="Jogler C."/>
        </authorList>
    </citation>
    <scope>NUCLEOTIDE SEQUENCE [LARGE SCALE GENOMIC DNA]</scope>
    <source>
        <strain evidence="2 3">Pla144</strain>
    </source>
</reference>
<evidence type="ECO:0000313" key="3">
    <source>
        <dbReference type="Proteomes" id="UP000318437"/>
    </source>
</evidence>
<gene>
    <name evidence="2" type="ORF">Pla144_21920</name>
</gene>
<feature type="compositionally biased region" description="Polar residues" evidence="1">
    <location>
        <begin position="124"/>
        <end position="138"/>
    </location>
</feature>
<sequence>MTFHRLTYCALLIAILLVSDSFAQSIGYWHLPSTAPQYCGFGCGPGHHVPMIRTHGCVPPRVPRCVHTRGCLSGGMAYSCSFGSSECPNCHAELDALITPESTSVAPEPAERIFSFPEGGDQQVLPTPQVDSKPLPQN</sequence>
<proteinExistence type="predicted"/>
<evidence type="ECO:0000256" key="1">
    <source>
        <dbReference type="SAM" id="MobiDB-lite"/>
    </source>
</evidence>
<feature type="region of interest" description="Disordered" evidence="1">
    <location>
        <begin position="115"/>
        <end position="138"/>
    </location>
</feature>
<dbReference type="RefSeq" id="WP_146450632.1">
    <property type="nucleotide sequence ID" value="NZ_SJPS01000003.1"/>
</dbReference>
<dbReference type="EMBL" id="SJPS01000003">
    <property type="protein sequence ID" value="TWU27419.1"/>
    <property type="molecule type" value="Genomic_DNA"/>
</dbReference>
<dbReference type="OrthoDB" id="292791at2"/>
<protein>
    <submittedName>
        <fullName evidence="2">Uncharacterized protein</fullName>
    </submittedName>
</protein>
<dbReference type="AlphaFoldDB" id="A0A5C6CXQ5"/>
<accession>A0A5C6CXQ5</accession>
<organism evidence="2 3">
    <name type="scientific">Bythopirellula polymerisocia</name>
    <dbReference type="NCBI Taxonomy" id="2528003"/>
    <lineage>
        <taxon>Bacteria</taxon>
        <taxon>Pseudomonadati</taxon>
        <taxon>Planctomycetota</taxon>
        <taxon>Planctomycetia</taxon>
        <taxon>Pirellulales</taxon>
        <taxon>Lacipirellulaceae</taxon>
        <taxon>Bythopirellula</taxon>
    </lineage>
</organism>
<evidence type="ECO:0000313" key="2">
    <source>
        <dbReference type="EMBL" id="TWU27419.1"/>
    </source>
</evidence>
<keyword evidence="3" id="KW-1185">Reference proteome</keyword>
<name>A0A5C6CXQ5_9BACT</name>
<dbReference type="Proteomes" id="UP000318437">
    <property type="component" value="Unassembled WGS sequence"/>
</dbReference>